<comment type="similarity">
    <text evidence="2">Belongs to the CYSTM1 family.</text>
</comment>
<dbReference type="Pfam" id="PF12734">
    <property type="entry name" value="CYSTM"/>
    <property type="match status" value="1"/>
</dbReference>
<dbReference type="AlphaFoldDB" id="A0A2P5F4I3"/>
<name>A0A2P5F4I3_TREOI</name>
<dbReference type="STRING" id="63057.A0A2P5F4I3"/>
<dbReference type="GO" id="GO:0005886">
    <property type="term" value="C:plasma membrane"/>
    <property type="evidence" value="ECO:0007669"/>
    <property type="project" value="InterPro"/>
</dbReference>
<evidence type="ECO:0000313" key="8">
    <source>
        <dbReference type="Proteomes" id="UP000237000"/>
    </source>
</evidence>
<accession>A0A2P5F4I3</accession>
<dbReference type="InterPro" id="IPR044850">
    <property type="entry name" value="WIH1-like"/>
</dbReference>
<dbReference type="PANTHER" id="PTHR31568:SF131">
    <property type="entry name" value="CYSTEINE-RICH TRANSMEMBRANE CYSTM DOMAIN-CONTAINING PROTEIN-RELATED"/>
    <property type="match status" value="1"/>
</dbReference>
<evidence type="ECO:0000256" key="5">
    <source>
        <dbReference type="ARBA" id="ARBA00023136"/>
    </source>
</evidence>
<feature type="domain" description="Cysteine-rich transmembrane" evidence="6">
    <location>
        <begin position="28"/>
        <end position="59"/>
    </location>
</feature>
<reference evidence="8" key="1">
    <citation type="submission" date="2016-06" db="EMBL/GenBank/DDBJ databases">
        <title>Parallel loss of symbiosis genes in relatives of nitrogen-fixing non-legume Parasponia.</title>
        <authorList>
            <person name="Van Velzen R."/>
            <person name="Holmer R."/>
            <person name="Bu F."/>
            <person name="Rutten L."/>
            <person name="Van Zeijl A."/>
            <person name="Liu W."/>
            <person name="Santuari L."/>
            <person name="Cao Q."/>
            <person name="Sharma T."/>
            <person name="Shen D."/>
            <person name="Roswanjaya Y."/>
            <person name="Wardhani T."/>
            <person name="Kalhor M.S."/>
            <person name="Jansen J."/>
            <person name="Van den Hoogen J."/>
            <person name="Gungor B."/>
            <person name="Hartog M."/>
            <person name="Hontelez J."/>
            <person name="Verver J."/>
            <person name="Yang W.-C."/>
            <person name="Schijlen E."/>
            <person name="Repin R."/>
            <person name="Schilthuizen M."/>
            <person name="Schranz E."/>
            <person name="Heidstra R."/>
            <person name="Miyata K."/>
            <person name="Fedorova E."/>
            <person name="Kohlen W."/>
            <person name="Bisseling T."/>
            <person name="Smit S."/>
            <person name="Geurts R."/>
        </authorList>
    </citation>
    <scope>NUCLEOTIDE SEQUENCE [LARGE SCALE GENOMIC DNA]</scope>
    <source>
        <strain evidence="8">cv. RG33-2</strain>
    </source>
</reference>
<dbReference type="OrthoDB" id="1166146at2759"/>
<sequence length="59" mass="6524">MHGGPPSYVAPPKSDVNAVKDDSPYLNYVPPQETKSRGDGFWRGCCAGWCCYCCLDMCF</sequence>
<dbReference type="EMBL" id="JXTC01000063">
    <property type="protein sequence ID" value="PON92684.1"/>
    <property type="molecule type" value="Genomic_DNA"/>
</dbReference>
<dbReference type="Proteomes" id="UP000237000">
    <property type="component" value="Unassembled WGS sequence"/>
</dbReference>
<evidence type="ECO:0000256" key="4">
    <source>
        <dbReference type="ARBA" id="ARBA00022989"/>
    </source>
</evidence>
<keyword evidence="5" id="KW-0472">Membrane</keyword>
<organism evidence="7 8">
    <name type="scientific">Trema orientale</name>
    <name type="common">Charcoal tree</name>
    <name type="synonym">Celtis orientalis</name>
    <dbReference type="NCBI Taxonomy" id="63057"/>
    <lineage>
        <taxon>Eukaryota</taxon>
        <taxon>Viridiplantae</taxon>
        <taxon>Streptophyta</taxon>
        <taxon>Embryophyta</taxon>
        <taxon>Tracheophyta</taxon>
        <taxon>Spermatophyta</taxon>
        <taxon>Magnoliopsida</taxon>
        <taxon>eudicotyledons</taxon>
        <taxon>Gunneridae</taxon>
        <taxon>Pentapetalae</taxon>
        <taxon>rosids</taxon>
        <taxon>fabids</taxon>
        <taxon>Rosales</taxon>
        <taxon>Cannabaceae</taxon>
        <taxon>Trema</taxon>
    </lineage>
</organism>
<gene>
    <name evidence="7" type="ORF">TorRG33x02_115440</name>
</gene>
<dbReference type="PANTHER" id="PTHR31568">
    <property type="entry name" value="RCG49325, ISOFORM CRA_A"/>
    <property type="match status" value="1"/>
</dbReference>
<dbReference type="InParanoid" id="A0A2P5F4I3"/>
<protein>
    <submittedName>
        <fullName evidence="7">Cysteine-rich transmembrane CYSTM domain containing protein</fullName>
    </submittedName>
</protein>
<keyword evidence="4" id="KW-1133">Transmembrane helix</keyword>
<proteinExistence type="inferred from homology"/>
<comment type="caution">
    <text evidence="7">The sequence shown here is derived from an EMBL/GenBank/DDBJ whole genome shotgun (WGS) entry which is preliminary data.</text>
</comment>
<keyword evidence="3 7" id="KW-0812">Transmembrane</keyword>
<keyword evidence="8" id="KW-1185">Reference proteome</keyword>
<comment type="subcellular location">
    <subcellularLocation>
        <location evidence="1">Membrane</location>
        <topology evidence="1">Single-pass membrane protein</topology>
    </subcellularLocation>
</comment>
<evidence type="ECO:0000256" key="1">
    <source>
        <dbReference type="ARBA" id="ARBA00004167"/>
    </source>
</evidence>
<evidence type="ECO:0000259" key="6">
    <source>
        <dbReference type="Pfam" id="PF12734"/>
    </source>
</evidence>
<evidence type="ECO:0000256" key="2">
    <source>
        <dbReference type="ARBA" id="ARBA00009444"/>
    </source>
</evidence>
<evidence type="ECO:0000313" key="7">
    <source>
        <dbReference type="EMBL" id="PON92684.1"/>
    </source>
</evidence>
<dbReference type="InterPro" id="IPR028144">
    <property type="entry name" value="CYSTM_dom"/>
</dbReference>
<evidence type="ECO:0000256" key="3">
    <source>
        <dbReference type="ARBA" id="ARBA00022692"/>
    </source>
</evidence>